<keyword evidence="1" id="KW-1133">Transmembrane helix</keyword>
<name>A0A4U5M6T1_STECR</name>
<accession>A0A4U5M6T1</accession>
<dbReference type="Proteomes" id="UP000298663">
    <property type="component" value="Unassembled WGS sequence"/>
</dbReference>
<reference evidence="3 4" key="2">
    <citation type="journal article" date="2019" name="G3 (Bethesda)">
        <title>Hybrid Assembly of the Genome of the Entomopathogenic Nematode Steinernema carpocapsae Identifies the X-Chromosome.</title>
        <authorList>
            <person name="Serra L."/>
            <person name="Macchietto M."/>
            <person name="Macias-Munoz A."/>
            <person name="McGill C.J."/>
            <person name="Rodriguez I.M."/>
            <person name="Rodriguez B."/>
            <person name="Murad R."/>
            <person name="Mortazavi A."/>
        </authorList>
    </citation>
    <scope>NUCLEOTIDE SEQUENCE [LARGE SCALE GENOMIC DNA]</scope>
    <source>
        <strain evidence="3 4">ALL</strain>
    </source>
</reference>
<keyword evidence="1" id="KW-0812">Transmembrane</keyword>
<reference evidence="3 4" key="1">
    <citation type="journal article" date="2015" name="Genome Biol.">
        <title>Comparative genomics of Steinernema reveals deeply conserved gene regulatory networks.</title>
        <authorList>
            <person name="Dillman A.R."/>
            <person name="Macchietto M."/>
            <person name="Porter C.F."/>
            <person name="Rogers A."/>
            <person name="Williams B."/>
            <person name="Antoshechkin I."/>
            <person name="Lee M.M."/>
            <person name="Goodwin Z."/>
            <person name="Lu X."/>
            <person name="Lewis E.E."/>
            <person name="Goodrich-Blair H."/>
            <person name="Stock S.P."/>
            <person name="Adams B.J."/>
            <person name="Sternberg P.W."/>
            <person name="Mortazavi A."/>
        </authorList>
    </citation>
    <scope>NUCLEOTIDE SEQUENCE [LARGE SCALE GENOMIC DNA]</scope>
    <source>
        <strain evidence="3 4">ALL</strain>
    </source>
</reference>
<organism evidence="3 4">
    <name type="scientific">Steinernema carpocapsae</name>
    <name type="common">Entomopathogenic nematode</name>
    <dbReference type="NCBI Taxonomy" id="34508"/>
    <lineage>
        <taxon>Eukaryota</taxon>
        <taxon>Metazoa</taxon>
        <taxon>Ecdysozoa</taxon>
        <taxon>Nematoda</taxon>
        <taxon>Chromadorea</taxon>
        <taxon>Rhabditida</taxon>
        <taxon>Tylenchina</taxon>
        <taxon>Panagrolaimomorpha</taxon>
        <taxon>Strongyloidoidea</taxon>
        <taxon>Steinernematidae</taxon>
        <taxon>Steinernema</taxon>
    </lineage>
</organism>
<evidence type="ECO:0000313" key="3">
    <source>
        <dbReference type="EMBL" id="TKR64588.1"/>
    </source>
</evidence>
<protein>
    <submittedName>
        <fullName evidence="3">Uncharacterized protein</fullName>
    </submittedName>
</protein>
<feature type="chain" id="PRO_5020938165" evidence="2">
    <location>
        <begin position="23"/>
        <end position="180"/>
    </location>
</feature>
<evidence type="ECO:0000313" key="4">
    <source>
        <dbReference type="Proteomes" id="UP000298663"/>
    </source>
</evidence>
<feature type="transmembrane region" description="Helical" evidence="1">
    <location>
        <begin position="81"/>
        <end position="100"/>
    </location>
</feature>
<keyword evidence="2" id="KW-0732">Signal</keyword>
<evidence type="ECO:0000256" key="1">
    <source>
        <dbReference type="SAM" id="Phobius"/>
    </source>
</evidence>
<dbReference type="EMBL" id="AZBU02000009">
    <property type="protein sequence ID" value="TKR64588.1"/>
    <property type="molecule type" value="Genomic_DNA"/>
</dbReference>
<feature type="signal peptide" evidence="2">
    <location>
        <begin position="1"/>
        <end position="22"/>
    </location>
</feature>
<evidence type="ECO:0000256" key="2">
    <source>
        <dbReference type="SAM" id="SignalP"/>
    </source>
</evidence>
<keyword evidence="4" id="KW-1185">Reference proteome</keyword>
<keyword evidence="1" id="KW-0472">Membrane</keyword>
<dbReference type="AlphaFoldDB" id="A0A4U5M6T1"/>
<proteinExistence type="predicted"/>
<sequence length="180" mass="20820">MSRSFSEICRLVLWWCTSGAVSNLPKSVKKSLWLRTRTTWSQMSVRPRILRATTAGLNARSRTLHQNCEALADNMHVRSQIASLWAGHDAAFALFLYLLFVDRTMDFCSVKHVKARFGEMKKEIEAEMRMYFDESGFDGAMQMAKVKHFLDSVVDISPNVMAFRTTTQLYIEMYKMKKKT</sequence>
<comment type="caution">
    <text evidence="3">The sequence shown here is derived from an EMBL/GenBank/DDBJ whole genome shotgun (WGS) entry which is preliminary data.</text>
</comment>
<gene>
    <name evidence="3" type="ORF">L596_025094</name>
</gene>